<evidence type="ECO:0000313" key="4">
    <source>
        <dbReference type="Proteomes" id="UP001336250"/>
    </source>
</evidence>
<dbReference type="AlphaFoldDB" id="A0AAW9Q9Z7"/>
<dbReference type="GO" id="GO:0047617">
    <property type="term" value="F:fatty acyl-CoA hydrolase activity"/>
    <property type="evidence" value="ECO:0007669"/>
    <property type="project" value="TreeGrafter"/>
</dbReference>
<keyword evidence="4" id="KW-1185">Reference proteome</keyword>
<keyword evidence="2" id="KW-0378">Hydrolase</keyword>
<dbReference type="EMBL" id="JAZIBG010000020">
    <property type="protein sequence ID" value="MEF7614070.1"/>
    <property type="molecule type" value="Genomic_DNA"/>
</dbReference>
<sequence length="139" mass="16222">MKKPQYEFAVRVYWEDTDAGGVVFYANYLKFFERARTEWLRTMGHEQQRLKEEGGAMFVVTDTRTRHLRPARLDDQLYISVALAERSRATLTLVQQARRGQELLAEGEIRIACVEPGTFRPRRIPNPLLEAIEHHLASY</sequence>
<dbReference type="Gene3D" id="3.10.129.10">
    <property type="entry name" value="Hotdog Thioesterase"/>
    <property type="match status" value="1"/>
</dbReference>
<dbReference type="Proteomes" id="UP001336250">
    <property type="component" value="Unassembled WGS sequence"/>
</dbReference>
<dbReference type="SUPFAM" id="SSF54637">
    <property type="entry name" value="Thioesterase/thiol ester dehydrase-isomerase"/>
    <property type="match status" value="1"/>
</dbReference>
<evidence type="ECO:0000256" key="1">
    <source>
        <dbReference type="ARBA" id="ARBA00005953"/>
    </source>
</evidence>
<dbReference type="PIRSF" id="PIRSF003230">
    <property type="entry name" value="YbgC"/>
    <property type="match status" value="1"/>
</dbReference>
<dbReference type="PANTHER" id="PTHR31793">
    <property type="entry name" value="4-HYDROXYBENZOYL-COA THIOESTERASE FAMILY MEMBER"/>
    <property type="match status" value="1"/>
</dbReference>
<accession>A0AAW9Q9Z7</accession>
<dbReference type="PANTHER" id="PTHR31793:SF37">
    <property type="entry name" value="ACYL-COA THIOESTER HYDROLASE YBGC"/>
    <property type="match status" value="1"/>
</dbReference>
<evidence type="ECO:0000256" key="2">
    <source>
        <dbReference type="ARBA" id="ARBA00022801"/>
    </source>
</evidence>
<dbReference type="NCBIfam" id="TIGR00051">
    <property type="entry name" value="YbgC/FadM family acyl-CoA thioesterase"/>
    <property type="match status" value="1"/>
</dbReference>
<dbReference type="InterPro" id="IPR006684">
    <property type="entry name" value="YbgC/YbaW"/>
</dbReference>
<dbReference type="CDD" id="cd00586">
    <property type="entry name" value="4HBT"/>
    <property type="match status" value="1"/>
</dbReference>
<dbReference type="Pfam" id="PF13279">
    <property type="entry name" value="4HBT_2"/>
    <property type="match status" value="1"/>
</dbReference>
<dbReference type="RefSeq" id="WP_332289009.1">
    <property type="nucleotide sequence ID" value="NZ_JAZIBG010000020.1"/>
</dbReference>
<proteinExistence type="inferred from homology"/>
<name>A0AAW9Q9Z7_9BURK</name>
<comment type="similarity">
    <text evidence="1">Belongs to the 4-hydroxybenzoyl-CoA thioesterase family.</text>
</comment>
<gene>
    <name evidence="3" type="primary">ybgC</name>
    <name evidence="3" type="ORF">V4F39_09125</name>
</gene>
<protein>
    <submittedName>
        <fullName evidence="3">Tol-pal system-associated acyl-CoA thioesterase</fullName>
    </submittedName>
</protein>
<comment type="caution">
    <text evidence="3">The sequence shown here is derived from an EMBL/GenBank/DDBJ whole genome shotgun (WGS) entry which is preliminary data.</text>
</comment>
<dbReference type="InterPro" id="IPR029069">
    <property type="entry name" value="HotDog_dom_sf"/>
</dbReference>
<dbReference type="InterPro" id="IPR014166">
    <property type="entry name" value="Tol-Pal_acyl-CoA_thioesterase"/>
</dbReference>
<evidence type="ECO:0000313" key="3">
    <source>
        <dbReference type="EMBL" id="MEF7614070.1"/>
    </source>
</evidence>
<organism evidence="3 4">
    <name type="scientific">Aquincola agrisoli</name>
    <dbReference type="NCBI Taxonomy" id="3119538"/>
    <lineage>
        <taxon>Bacteria</taxon>
        <taxon>Pseudomonadati</taxon>
        <taxon>Pseudomonadota</taxon>
        <taxon>Betaproteobacteria</taxon>
        <taxon>Burkholderiales</taxon>
        <taxon>Sphaerotilaceae</taxon>
        <taxon>Aquincola</taxon>
    </lineage>
</organism>
<dbReference type="InterPro" id="IPR050563">
    <property type="entry name" value="4-hydroxybenzoyl-CoA_TE"/>
</dbReference>
<dbReference type="FunFam" id="3.10.129.10:FF:000004">
    <property type="entry name" value="Tol-pal system-associated acyl-CoA thioesterase"/>
    <property type="match status" value="1"/>
</dbReference>
<dbReference type="NCBIfam" id="TIGR02799">
    <property type="entry name" value="thio_ybgC"/>
    <property type="match status" value="1"/>
</dbReference>
<reference evidence="3 4" key="1">
    <citation type="submission" date="2024-02" db="EMBL/GenBank/DDBJ databases">
        <title>Genome sequence of Aquincola sp. MAHUQ-54.</title>
        <authorList>
            <person name="Huq M.A."/>
        </authorList>
    </citation>
    <scope>NUCLEOTIDE SEQUENCE [LARGE SCALE GENOMIC DNA]</scope>
    <source>
        <strain evidence="3 4">MAHUQ-54</strain>
    </source>
</reference>